<accession>A0AB39QEX2</accession>
<organism evidence="2">
    <name type="scientific">Streptomyces sp. R28</name>
    <dbReference type="NCBI Taxonomy" id="3238628"/>
    <lineage>
        <taxon>Bacteria</taxon>
        <taxon>Bacillati</taxon>
        <taxon>Actinomycetota</taxon>
        <taxon>Actinomycetes</taxon>
        <taxon>Kitasatosporales</taxon>
        <taxon>Streptomycetaceae</taxon>
        <taxon>Streptomyces</taxon>
    </lineage>
</organism>
<dbReference type="AlphaFoldDB" id="A0AB39QEX2"/>
<name>A0AB39QEX2_9ACTN</name>
<protein>
    <submittedName>
        <fullName evidence="2">Uncharacterized protein</fullName>
    </submittedName>
</protein>
<proteinExistence type="predicted"/>
<evidence type="ECO:0000256" key="1">
    <source>
        <dbReference type="SAM" id="MobiDB-lite"/>
    </source>
</evidence>
<gene>
    <name evidence="2" type="ORF">AB5J49_45850</name>
</gene>
<reference evidence="2" key="1">
    <citation type="submission" date="2024-07" db="EMBL/GenBank/DDBJ databases">
        <authorList>
            <person name="Yu S.T."/>
        </authorList>
    </citation>
    <scope>NUCLEOTIDE SEQUENCE</scope>
    <source>
        <strain evidence="2">R28</strain>
    </source>
</reference>
<dbReference type="RefSeq" id="WP_369174790.1">
    <property type="nucleotide sequence ID" value="NZ_CP163439.1"/>
</dbReference>
<evidence type="ECO:0000313" key="2">
    <source>
        <dbReference type="EMBL" id="XDQ40085.1"/>
    </source>
</evidence>
<dbReference type="EMBL" id="CP163439">
    <property type="protein sequence ID" value="XDQ40085.1"/>
    <property type="molecule type" value="Genomic_DNA"/>
</dbReference>
<feature type="region of interest" description="Disordered" evidence="1">
    <location>
        <begin position="99"/>
        <end position="118"/>
    </location>
</feature>
<sequence>MKLITFDDGHVGRLELEERLALDDIRLRAPIVPKKFFHTSGNFRAHEDESKNVDWPHPLHKGIVRMSVSLPHLVAHHSPQGYSAGAPIATGTVQSVAGFGGDRWEEGHGTPVPQKADW</sequence>